<gene>
    <name evidence="7" type="ordered locus">CHU_2524</name>
</gene>
<dbReference type="PROSITE" id="PS51892">
    <property type="entry name" value="SUBTILASE"/>
    <property type="match status" value="1"/>
</dbReference>
<evidence type="ECO:0000256" key="5">
    <source>
        <dbReference type="PROSITE-ProRule" id="PRU01240"/>
    </source>
</evidence>
<organism evidence="7 8">
    <name type="scientific">Cytophaga hutchinsonii (strain ATCC 33406 / DSM 1761 / CIP 103989 / NBRC 15051 / NCIMB 9469 / D465)</name>
    <dbReference type="NCBI Taxonomy" id="269798"/>
    <lineage>
        <taxon>Bacteria</taxon>
        <taxon>Pseudomonadati</taxon>
        <taxon>Bacteroidota</taxon>
        <taxon>Cytophagia</taxon>
        <taxon>Cytophagales</taxon>
        <taxon>Cytophagaceae</taxon>
        <taxon>Cytophaga</taxon>
    </lineage>
</organism>
<feature type="active site" description="Charge relay system" evidence="5">
    <location>
        <position position="231"/>
    </location>
</feature>
<dbReference type="InterPro" id="IPR023827">
    <property type="entry name" value="Peptidase_S8_Asp-AS"/>
</dbReference>
<dbReference type="CDD" id="cd00146">
    <property type="entry name" value="PKD"/>
    <property type="match status" value="1"/>
</dbReference>
<protein>
    <submittedName>
        <fullName evidence="7">Subtilisin-like serine protease</fullName>
    </submittedName>
</protein>
<dbReference type="Gene3D" id="2.60.40.10">
    <property type="entry name" value="Immunoglobulins"/>
    <property type="match status" value="1"/>
</dbReference>
<keyword evidence="2 5" id="KW-0645">Protease</keyword>
<dbReference type="SMART" id="SM00089">
    <property type="entry name" value="PKD"/>
    <property type="match status" value="1"/>
</dbReference>
<dbReference type="RefSeq" id="WP_011585892.1">
    <property type="nucleotide sequence ID" value="NC_008255.1"/>
</dbReference>
<dbReference type="GO" id="GO:0004252">
    <property type="term" value="F:serine-type endopeptidase activity"/>
    <property type="evidence" value="ECO:0007669"/>
    <property type="project" value="UniProtKB-UniRule"/>
</dbReference>
<feature type="active site" description="Charge relay system" evidence="5">
    <location>
        <position position="404"/>
    </location>
</feature>
<feature type="active site" description="Charge relay system" evidence="5">
    <location>
        <position position="175"/>
    </location>
</feature>
<reference evidence="7 8" key="1">
    <citation type="journal article" date="2007" name="Appl. Environ. Microbiol.">
        <title>Genome sequence of the cellulolytic gliding bacterium Cytophaga hutchinsonii.</title>
        <authorList>
            <person name="Xie G."/>
            <person name="Bruce D.C."/>
            <person name="Challacombe J.F."/>
            <person name="Chertkov O."/>
            <person name="Detter J.C."/>
            <person name="Gilna P."/>
            <person name="Han C.S."/>
            <person name="Lucas S."/>
            <person name="Misra M."/>
            <person name="Myers G.L."/>
            <person name="Richardson P."/>
            <person name="Tapia R."/>
            <person name="Thayer N."/>
            <person name="Thompson L.S."/>
            <person name="Brettin T.S."/>
            <person name="Henrissat B."/>
            <person name="Wilson D.B."/>
            <person name="McBride M.J."/>
        </authorList>
    </citation>
    <scope>NUCLEOTIDE SEQUENCE [LARGE SCALE GENOMIC DNA]</scope>
    <source>
        <strain evidence="8">ATCC 33406 / DSM 1761 / CIP 103989 / NBRC 15051 / NCIMB 9469 / D465</strain>
    </source>
</reference>
<dbReference type="InterPro" id="IPR000601">
    <property type="entry name" value="PKD_dom"/>
</dbReference>
<dbReference type="InterPro" id="IPR036852">
    <property type="entry name" value="Peptidase_S8/S53_dom_sf"/>
</dbReference>
<evidence type="ECO:0000313" key="7">
    <source>
        <dbReference type="EMBL" id="ABG59778.1"/>
    </source>
</evidence>
<dbReference type="Proteomes" id="UP000001822">
    <property type="component" value="Chromosome"/>
</dbReference>
<keyword evidence="4 5" id="KW-0720">Serine protease</keyword>
<dbReference type="InterPro" id="IPR015500">
    <property type="entry name" value="Peptidase_S8_subtilisin-rel"/>
</dbReference>
<accession>A0A6N4STJ7</accession>
<dbReference type="PROSITE" id="PS00136">
    <property type="entry name" value="SUBTILASE_ASP"/>
    <property type="match status" value="1"/>
</dbReference>
<dbReference type="PROSITE" id="PS50093">
    <property type="entry name" value="PKD"/>
    <property type="match status" value="1"/>
</dbReference>
<dbReference type="Pfam" id="PF18962">
    <property type="entry name" value="Por_Secre_tail"/>
    <property type="match status" value="1"/>
</dbReference>
<dbReference type="SUPFAM" id="SSF49299">
    <property type="entry name" value="PKD domain"/>
    <property type="match status" value="1"/>
</dbReference>
<dbReference type="InterPro" id="IPR013783">
    <property type="entry name" value="Ig-like_fold"/>
</dbReference>
<sequence length="1116" mass="122318">MKHIITIRFQHIAGILFLIFSSLNVYAQKKAVPADFEANILLIKVKPEFITFFKDANSVETFKIKIAPAILKTVCKTFPGIEAPTEPDHVDLSRIYTITLEGKTKEELPSFARLVMSFGYFDYVELNYIQEKQAEFYPNDPAVTSGNQHYLGRMGAYKAWAIEQGNPNVVIGIIDTGVDFTHNDIKDNIAYNLADPINGIDDDGDGYVDNYQGWDLANGDNDPNVSPSANHGATVAGVAGATANNSLGGAGIAYNSKILPIKASLDGTSGAISKGYDGIIYAANHNCKVINLSWGGVGNYSSVDQDVINYAAINKDVLLVAAAGNTDQEADYYPAAYDNVLSVIAMDTMFSSAANKYIDTRASFTNWACCYKATYARSVDIGAQGMNLYTTIPGNGYMKQDGSSAASPVVAGAAALVRSHFPNISALQAAELLRVTADIVDTFPENALYKEKMGKGRINVYRALTDTQSPAIRYKNLVLKSAYSNLLYTGDTVYVTADFFNYLRPSATLTIDLSCTSPDITVISNTFQASVIDSLQAKSNASSPFKFVIKNTAQNDQVIEFRIGYTDPAKAYTDYQYFKIQINPAYTTLYNDHVQTTITSNGRFGYQDMYNTVGIGFLSEGINVIYEGGLLIGQSPTKISDCVRGTTTTEMDFKSLTTPGFFSSPIKYREVVSRFNDSSSTNTNIQGIECIQRSYAFNTSDQANTLFLEYKIINHSLTQIDSLYVGHFIDWDIENYYSNRAGYDVDARLGYAYNITSNDLYAGISLLTNQTVNYYAMDNSFVGGTNINPNDGYDDAEKFRSISSGFGRFAAGTNSSGNDISMTMAGRINHLKPNDTVTIAFALLTSHTTLLNLKLAAARARQKFIEIHTAPVPKADSVKICRNDATDLIIKPTPGQLFNFYSEKPVLASVPVFKGNAYTLANVSVADTIYITSMDSLYESAFSTYAILDKRPVAAFSYTTATATNESAFINETPQYQSLLWDFGDGQTSTDENPMHAYALPDMYTVILKASNEACIDSVEHTFVITSPPLNTTGQLNTTDVRVFPIPAQDVLILEFQSNVSETIDVELFNATGQFISEKKNIHSANNQVQLNVSNLAAGLYFIQIKNTNTVLRFVK</sequence>
<dbReference type="InterPro" id="IPR022409">
    <property type="entry name" value="PKD/Chitinase_dom"/>
</dbReference>
<dbReference type="InterPro" id="IPR026444">
    <property type="entry name" value="Secre_tail"/>
</dbReference>
<evidence type="ECO:0000259" key="6">
    <source>
        <dbReference type="PROSITE" id="PS50093"/>
    </source>
</evidence>
<dbReference type="EMBL" id="CP000383">
    <property type="protein sequence ID" value="ABG59778.1"/>
    <property type="molecule type" value="Genomic_DNA"/>
</dbReference>
<feature type="domain" description="PKD" evidence="6">
    <location>
        <begin position="973"/>
        <end position="1014"/>
    </location>
</feature>
<dbReference type="AlphaFoldDB" id="A0A6N4STJ7"/>
<dbReference type="OrthoDB" id="9813435at2"/>
<keyword evidence="8" id="KW-1185">Reference proteome</keyword>
<evidence type="ECO:0000256" key="2">
    <source>
        <dbReference type="ARBA" id="ARBA00022670"/>
    </source>
</evidence>
<keyword evidence="3 5" id="KW-0378">Hydrolase</keyword>
<dbReference type="PANTHER" id="PTHR43399">
    <property type="entry name" value="SUBTILISIN-RELATED"/>
    <property type="match status" value="1"/>
</dbReference>
<dbReference type="PRINTS" id="PR00723">
    <property type="entry name" value="SUBTILISIN"/>
</dbReference>
<dbReference type="Pfam" id="PF18911">
    <property type="entry name" value="PKD_4"/>
    <property type="match status" value="1"/>
</dbReference>
<evidence type="ECO:0000313" key="8">
    <source>
        <dbReference type="Proteomes" id="UP000001822"/>
    </source>
</evidence>
<dbReference type="Pfam" id="PF00082">
    <property type="entry name" value="Peptidase_S8"/>
    <property type="match status" value="1"/>
</dbReference>
<proteinExistence type="inferred from homology"/>
<comment type="similarity">
    <text evidence="1 5">Belongs to the peptidase S8 family.</text>
</comment>
<dbReference type="InterPro" id="IPR035986">
    <property type="entry name" value="PKD_dom_sf"/>
</dbReference>
<dbReference type="InterPro" id="IPR000209">
    <property type="entry name" value="Peptidase_S8/S53_dom"/>
</dbReference>
<dbReference type="GO" id="GO:0006508">
    <property type="term" value="P:proteolysis"/>
    <property type="evidence" value="ECO:0007669"/>
    <property type="project" value="UniProtKB-KW"/>
</dbReference>
<name>A0A6N4STJ7_CYTH3</name>
<evidence type="ECO:0000256" key="3">
    <source>
        <dbReference type="ARBA" id="ARBA00022801"/>
    </source>
</evidence>
<evidence type="ECO:0000256" key="1">
    <source>
        <dbReference type="ARBA" id="ARBA00011073"/>
    </source>
</evidence>
<dbReference type="KEGG" id="chu:CHU_2524"/>
<dbReference type="NCBIfam" id="TIGR04183">
    <property type="entry name" value="Por_Secre_tail"/>
    <property type="match status" value="1"/>
</dbReference>
<dbReference type="PANTHER" id="PTHR43399:SF4">
    <property type="entry name" value="CELL WALL-ASSOCIATED PROTEASE"/>
    <property type="match status" value="1"/>
</dbReference>
<dbReference type="SUPFAM" id="SSF52743">
    <property type="entry name" value="Subtilisin-like"/>
    <property type="match status" value="1"/>
</dbReference>
<evidence type="ECO:0000256" key="4">
    <source>
        <dbReference type="ARBA" id="ARBA00022825"/>
    </source>
</evidence>
<dbReference type="InterPro" id="IPR051048">
    <property type="entry name" value="Peptidase_S8/S53_subtilisin"/>
</dbReference>
<dbReference type="Gene3D" id="3.40.50.200">
    <property type="entry name" value="Peptidase S8/S53 domain"/>
    <property type="match status" value="1"/>
</dbReference>